<accession>A0ABV2TWM8</accession>
<dbReference type="RefSeq" id="WP_354618490.1">
    <property type="nucleotide sequence ID" value="NZ_JBEWYP010000004.1"/>
</dbReference>
<proteinExistence type="predicted"/>
<evidence type="ECO:0008006" key="4">
    <source>
        <dbReference type="Google" id="ProtNLM"/>
    </source>
</evidence>
<keyword evidence="1" id="KW-1133">Transmembrane helix</keyword>
<comment type="caution">
    <text evidence="2">The sequence shown here is derived from an EMBL/GenBank/DDBJ whole genome shotgun (WGS) entry which is preliminary data.</text>
</comment>
<dbReference type="Proteomes" id="UP001549773">
    <property type="component" value="Unassembled WGS sequence"/>
</dbReference>
<organism evidence="2 3">
    <name type="scientific">Sediminicola luteus</name>
    <dbReference type="NCBI Taxonomy" id="319238"/>
    <lineage>
        <taxon>Bacteria</taxon>
        <taxon>Pseudomonadati</taxon>
        <taxon>Bacteroidota</taxon>
        <taxon>Flavobacteriia</taxon>
        <taxon>Flavobacteriales</taxon>
        <taxon>Flavobacteriaceae</taxon>
        <taxon>Sediminicola</taxon>
    </lineage>
</organism>
<evidence type="ECO:0000313" key="3">
    <source>
        <dbReference type="Proteomes" id="UP001549773"/>
    </source>
</evidence>
<name>A0ABV2TWM8_9FLAO</name>
<gene>
    <name evidence="2" type="ORF">ABXZ32_09760</name>
</gene>
<dbReference type="EMBL" id="JBEWYP010000004">
    <property type="protein sequence ID" value="MET7029683.1"/>
    <property type="molecule type" value="Genomic_DNA"/>
</dbReference>
<feature type="transmembrane region" description="Helical" evidence="1">
    <location>
        <begin position="99"/>
        <end position="118"/>
    </location>
</feature>
<reference evidence="2 3" key="1">
    <citation type="submission" date="2024-07" db="EMBL/GenBank/DDBJ databases">
        <title>The genome sequence of type strain Sediminicola luteus GDMCC 1.2596T.</title>
        <authorList>
            <person name="Liu Y."/>
        </authorList>
    </citation>
    <scope>NUCLEOTIDE SEQUENCE [LARGE SCALE GENOMIC DNA]</scope>
    <source>
        <strain evidence="2 3">GDMCC 1.2596</strain>
    </source>
</reference>
<protein>
    <recommendedName>
        <fullName evidence="4">Glycine zipper 2TM domain-containing protein</fullName>
    </recommendedName>
</protein>
<evidence type="ECO:0000313" key="2">
    <source>
        <dbReference type="EMBL" id="MET7029683.1"/>
    </source>
</evidence>
<feature type="transmembrane region" description="Helical" evidence="1">
    <location>
        <begin position="69"/>
        <end position="87"/>
    </location>
</feature>
<keyword evidence="1" id="KW-0472">Membrane</keyword>
<keyword evidence="3" id="KW-1185">Reference proteome</keyword>
<sequence>MYKYLIFQTAIPHKSLSLLLVIGMFFVAITTAKGQLIQQDKLMHFGVGTVIGAGTTGVVYGITKNKTKAVIWGIGLSTLAGITKEIIDHNDYGKADTGDMVATTLGGVLGSFSVKIILDKKRRRR</sequence>
<feature type="transmembrane region" description="Helical" evidence="1">
    <location>
        <begin position="42"/>
        <end position="62"/>
    </location>
</feature>
<evidence type="ECO:0000256" key="1">
    <source>
        <dbReference type="SAM" id="Phobius"/>
    </source>
</evidence>
<keyword evidence="1" id="KW-0812">Transmembrane</keyword>